<dbReference type="PANTHER" id="PTHR31170:SF25">
    <property type="entry name" value="BNAA09G04570D PROTEIN"/>
    <property type="match status" value="1"/>
</dbReference>
<dbReference type="Gramene" id="XM_028385801.1">
    <property type="protein sequence ID" value="XP_028241602.1"/>
    <property type="gene ID" value="LOC114419970"/>
</dbReference>
<evidence type="ECO:0000313" key="1">
    <source>
        <dbReference type="EMBL" id="RZC04416.1"/>
    </source>
</evidence>
<comment type="caution">
    <text evidence="1">The sequence shown here is derived from an EMBL/GenBank/DDBJ whole genome shotgun (WGS) entry which is preliminary data.</text>
</comment>
<gene>
    <name evidence="1" type="ORF">D0Y65_018831</name>
</gene>
<name>A0A445K0Z5_GLYSO</name>
<protein>
    <submittedName>
        <fullName evidence="1">UPF0481 protein isoform A</fullName>
    </submittedName>
    <submittedName>
        <fullName evidence="2">UPF0481 protein isoform B</fullName>
    </submittedName>
</protein>
<dbReference type="EMBL" id="QZWG01000007">
    <property type="protein sequence ID" value="RZC04416.1"/>
    <property type="molecule type" value="Genomic_DNA"/>
</dbReference>
<sequence>MDHTPASAITQAKKDLVTSIKEKLEAVSSLKSIFRVPEKLLEANEKMYIPSTVSIGPLHHGKEGLKYMEDRKWHYLFTLLSRQPNQLESSLHEFVNALSDLEKPARNFYAEELNLTCNQFMEMMLVDGCFIIELFLKYSLEGIRRRGDPTFTTPGLLNRLRCDLILLENQIPFLILQRLFQIVLIPIKYDLTLTLSELAVRFFRKMLPGDKEIVNEKFSQEGYHLLDLIRHCFLPTYARVMSKRSVSQGDLETESATKLKKDGIKSKSSKAKSLLNIKFANGVLEVPSFTPHHHFTEMLFSNLIALEQHQNDSQPFTSYAFLMKALVCNENDVKLFRNRGIVIMDNYTEKEVCDLFKRLCGKVEYGEDKFYFAGLIEQIFEYKRIPRSWRKILKFSWLKTRTST</sequence>
<keyword evidence="3" id="KW-1185">Reference proteome</keyword>
<evidence type="ECO:0000313" key="2">
    <source>
        <dbReference type="EMBL" id="RZC04417.1"/>
    </source>
</evidence>
<accession>A0A445K0Z5</accession>
<reference evidence="1 3" key="1">
    <citation type="submission" date="2018-09" db="EMBL/GenBank/DDBJ databases">
        <title>A high-quality reference genome of wild soybean provides a powerful tool to mine soybean genomes.</title>
        <authorList>
            <person name="Xie M."/>
            <person name="Chung C.Y.L."/>
            <person name="Li M.-W."/>
            <person name="Wong F.-L."/>
            <person name="Chan T.-F."/>
            <person name="Lam H.-M."/>
        </authorList>
    </citation>
    <scope>NUCLEOTIDE SEQUENCE [LARGE SCALE GENOMIC DNA]</scope>
    <source>
        <strain evidence="3">cv. W05</strain>
        <tissue evidence="1">Hypocotyl of etiolated seedlings</tissue>
    </source>
</reference>
<dbReference type="InterPro" id="IPR004158">
    <property type="entry name" value="DUF247_pln"/>
</dbReference>
<evidence type="ECO:0000313" key="3">
    <source>
        <dbReference type="Proteomes" id="UP000289340"/>
    </source>
</evidence>
<dbReference type="EMBL" id="QZWG01000007">
    <property type="protein sequence ID" value="RZC04417.1"/>
    <property type="molecule type" value="Genomic_DNA"/>
</dbReference>
<proteinExistence type="predicted"/>
<dbReference type="PANTHER" id="PTHR31170">
    <property type="entry name" value="BNAC04G53230D PROTEIN"/>
    <property type="match status" value="1"/>
</dbReference>
<dbReference type="Proteomes" id="UP000289340">
    <property type="component" value="Chromosome 7"/>
</dbReference>
<dbReference type="Pfam" id="PF03140">
    <property type="entry name" value="DUF247"/>
    <property type="match status" value="1"/>
</dbReference>
<organism evidence="1 3">
    <name type="scientific">Glycine soja</name>
    <name type="common">Wild soybean</name>
    <dbReference type="NCBI Taxonomy" id="3848"/>
    <lineage>
        <taxon>Eukaryota</taxon>
        <taxon>Viridiplantae</taxon>
        <taxon>Streptophyta</taxon>
        <taxon>Embryophyta</taxon>
        <taxon>Tracheophyta</taxon>
        <taxon>Spermatophyta</taxon>
        <taxon>Magnoliopsida</taxon>
        <taxon>eudicotyledons</taxon>
        <taxon>Gunneridae</taxon>
        <taxon>Pentapetalae</taxon>
        <taxon>rosids</taxon>
        <taxon>fabids</taxon>
        <taxon>Fabales</taxon>
        <taxon>Fabaceae</taxon>
        <taxon>Papilionoideae</taxon>
        <taxon>50 kb inversion clade</taxon>
        <taxon>NPAAA clade</taxon>
        <taxon>indigoferoid/millettioid clade</taxon>
        <taxon>Phaseoleae</taxon>
        <taxon>Glycine</taxon>
        <taxon>Glycine subgen. Soja</taxon>
    </lineage>
</organism>
<dbReference type="AlphaFoldDB" id="A0A445K0Z5"/>